<dbReference type="InterPro" id="IPR002792">
    <property type="entry name" value="TRAM_dom"/>
</dbReference>
<dbReference type="SFLD" id="SFLDF00274">
    <property type="entry name" value="ribosomal_protein_S12_methylth"/>
    <property type="match status" value="1"/>
</dbReference>
<sequence length="443" mass="47543">MTSTEPCRVALVSLGCPKNLVDSEKIAAHLAEAGCLVGAPMDEADVIVVNTCGFLSAARDESLEVITEALAYKQSGQARRVVVAGCLVNRDREALFAAAEGIDAVVGVNNRSQIAQAVLSEGRATLIGAAGDGVGDDRGRFRLTLPHTAYLRISEGCSRRCTFCTIPAIRGPFRSKPPQDVLAEARELAASGAIELNIIGQDTTNYGSDLAGETNLARLLREMDGIDGVAWIRLLYAYPMGFSDELVDVLAEAEHVAPYVDIPLQHIADGILKRMGRGVRRGGIETLLETLRRRVEGMTIRTTFIVGFPGEGEGEFEELLTFVETFRFDAVGVFEYSPEEGTAAVGLDGAVADEIKAERAQRLMLTQQAIAFEANAAAVGRRIDVLVDGEDNSGPCIARHIGQAPEIDSVCLLTEARPPGQITSGEVVDWLDYDLVVRPDVED</sequence>
<dbReference type="SFLD" id="SFLDG01082">
    <property type="entry name" value="B12-binding_domain_containing"/>
    <property type="match status" value="1"/>
</dbReference>
<dbReference type="Pfam" id="PF04055">
    <property type="entry name" value="Radical_SAM"/>
    <property type="match status" value="1"/>
</dbReference>
<dbReference type="Pfam" id="PF00919">
    <property type="entry name" value="UPF0004"/>
    <property type="match status" value="1"/>
</dbReference>
<dbReference type="FunFam" id="3.80.30.20:FF:000001">
    <property type="entry name" value="tRNA-2-methylthio-N(6)-dimethylallyladenosine synthase 2"/>
    <property type="match status" value="1"/>
</dbReference>
<keyword evidence="2" id="KW-0004">4Fe-4S</keyword>
<dbReference type="SFLD" id="SFLDS00029">
    <property type="entry name" value="Radical_SAM"/>
    <property type="match status" value="1"/>
</dbReference>
<dbReference type="SMART" id="SM00729">
    <property type="entry name" value="Elp3"/>
    <property type="match status" value="1"/>
</dbReference>
<dbReference type="InterPro" id="IPR006638">
    <property type="entry name" value="Elp3/MiaA/NifB-like_rSAM"/>
</dbReference>
<dbReference type="InterPro" id="IPR058240">
    <property type="entry name" value="rSAM_sf"/>
</dbReference>
<dbReference type="GO" id="GO:0035599">
    <property type="term" value="F:aspartic acid methylthiotransferase activity"/>
    <property type="evidence" value="ECO:0007669"/>
    <property type="project" value="TreeGrafter"/>
</dbReference>
<dbReference type="PROSITE" id="PS51918">
    <property type="entry name" value="RADICAL_SAM"/>
    <property type="match status" value="1"/>
</dbReference>
<evidence type="ECO:0000256" key="3">
    <source>
        <dbReference type="ARBA" id="ARBA00022490"/>
    </source>
</evidence>
<dbReference type="InterPro" id="IPR038135">
    <property type="entry name" value="Methylthiotransferase_N_sf"/>
</dbReference>
<reference evidence="10" key="1">
    <citation type="journal article" date="2015" name="Nature">
        <title>Complex archaea that bridge the gap between prokaryotes and eukaryotes.</title>
        <authorList>
            <person name="Spang A."/>
            <person name="Saw J.H."/>
            <person name="Jorgensen S.L."/>
            <person name="Zaremba-Niedzwiedzka K."/>
            <person name="Martijn J."/>
            <person name="Lind A.E."/>
            <person name="van Eijk R."/>
            <person name="Schleper C."/>
            <person name="Guy L."/>
            <person name="Ettema T.J."/>
        </authorList>
    </citation>
    <scope>NUCLEOTIDE SEQUENCE</scope>
</reference>
<evidence type="ECO:0000256" key="5">
    <source>
        <dbReference type="ARBA" id="ARBA00022723"/>
    </source>
</evidence>
<dbReference type="EMBL" id="LAZR01000549">
    <property type="protein sequence ID" value="KKN64616.1"/>
    <property type="molecule type" value="Genomic_DNA"/>
</dbReference>
<dbReference type="PROSITE" id="PS01278">
    <property type="entry name" value="MTTASE_RADICAL"/>
    <property type="match status" value="1"/>
</dbReference>
<keyword evidence="7" id="KW-0411">Iron-sulfur</keyword>
<evidence type="ECO:0000259" key="8">
    <source>
        <dbReference type="PROSITE" id="PS51449"/>
    </source>
</evidence>
<evidence type="ECO:0000259" key="9">
    <source>
        <dbReference type="PROSITE" id="PS51918"/>
    </source>
</evidence>
<keyword evidence="6" id="KW-0408">Iron</keyword>
<dbReference type="HAMAP" id="MF_01865">
    <property type="entry name" value="MTTase_RimO"/>
    <property type="match status" value="1"/>
</dbReference>
<evidence type="ECO:0000256" key="4">
    <source>
        <dbReference type="ARBA" id="ARBA00022691"/>
    </source>
</evidence>
<dbReference type="AlphaFoldDB" id="A0A0F9UTV1"/>
<dbReference type="CDD" id="cd01335">
    <property type="entry name" value="Radical_SAM"/>
    <property type="match status" value="1"/>
</dbReference>
<dbReference type="InterPro" id="IPR013848">
    <property type="entry name" value="Methylthiotransferase_N"/>
</dbReference>
<feature type="domain" description="MTTase N-terminal" evidence="8">
    <location>
        <begin position="7"/>
        <end position="123"/>
    </location>
</feature>
<dbReference type="GO" id="GO:0051539">
    <property type="term" value="F:4 iron, 4 sulfur cluster binding"/>
    <property type="evidence" value="ECO:0007669"/>
    <property type="project" value="UniProtKB-KW"/>
</dbReference>
<dbReference type="SFLD" id="SFLDG01061">
    <property type="entry name" value="methylthiotransferase"/>
    <property type="match status" value="1"/>
</dbReference>
<dbReference type="InterPro" id="IPR023404">
    <property type="entry name" value="rSAM_horseshoe"/>
</dbReference>
<organism evidence="10">
    <name type="scientific">marine sediment metagenome</name>
    <dbReference type="NCBI Taxonomy" id="412755"/>
    <lineage>
        <taxon>unclassified sequences</taxon>
        <taxon>metagenomes</taxon>
        <taxon>ecological metagenomes</taxon>
    </lineage>
</organism>
<dbReference type="InterPro" id="IPR020612">
    <property type="entry name" value="Methylthiotransferase_CS"/>
</dbReference>
<comment type="cofactor">
    <cofactor evidence="1">
        <name>[4Fe-4S] cluster</name>
        <dbReference type="ChEBI" id="CHEBI:49883"/>
    </cofactor>
</comment>
<dbReference type="InterPro" id="IPR012340">
    <property type="entry name" value="NA-bd_OB-fold"/>
</dbReference>
<dbReference type="NCBIfam" id="TIGR01125">
    <property type="entry name" value="30S ribosomal protein S12 methylthiotransferase RimO"/>
    <property type="match status" value="1"/>
</dbReference>
<dbReference type="Gene3D" id="3.40.50.12160">
    <property type="entry name" value="Methylthiotransferase, N-terminal domain"/>
    <property type="match status" value="1"/>
</dbReference>
<dbReference type="InterPro" id="IPR005840">
    <property type="entry name" value="Ribosomal_uS12_MeSTrfase_RimO"/>
</dbReference>
<dbReference type="PANTHER" id="PTHR43837:SF1">
    <property type="entry name" value="RIBOSOMAL PROTEIN US12 METHYLTHIOTRANSFERASE RIMO"/>
    <property type="match status" value="1"/>
</dbReference>
<comment type="caution">
    <text evidence="10">The sequence shown here is derived from an EMBL/GenBank/DDBJ whole genome shotgun (WGS) entry which is preliminary data.</text>
</comment>
<dbReference type="InterPro" id="IPR007197">
    <property type="entry name" value="rSAM"/>
</dbReference>
<keyword evidence="4" id="KW-0949">S-adenosyl-L-methionine</keyword>
<protein>
    <submittedName>
        <fullName evidence="10">Uncharacterized protein</fullName>
    </submittedName>
</protein>
<dbReference type="GO" id="GO:0006400">
    <property type="term" value="P:tRNA modification"/>
    <property type="evidence" value="ECO:0007669"/>
    <property type="project" value="InterPro"/>
</dbReference>
<dbReference type="GO" id="GO:0005829">
    <property type="term" value="C:cytosol"/>
    <property type="evidence" value="ECO:0007669"/>
    <property type="project" value="TreeGrafter"/>
</dbReference>
<dbReference type="GO" id="GO:0046872">
    <property type="term" value="F:metal ion binding"/>
    <property type="evidence" value="ECO:0007669"/>
    <property type="project" value="UniProtKB-KW"/>
</dbReference>
<dbReference type="Pfam" id="PF18693">
    <property type="entry name" value="TRAM_2"/>
    <property type="match status" value="1"/>
</dbReference>
<evidence type="ECO:0000256" key="2">
    <source>
        <dbReference type="ARBA" id="ARBA00022485"/>
    </source>
</evidence>
<proteinExistence type="inferred from homology"/>
<accession>A0A0F9UTV1</accession>
<feature type="domain" description="Radical SAM core" evidence="9">
    <location>
        <begin position="143"/>
        <end position="373"/>
    </location>
</feature>
<dbReference type="PANTHER" id="PTHR43837">
    <property type="entry name" value="RIBOSOMAL PROTEIN S12 METHYLTHIOTRANSFERASE RIMO"/>
    <property type="match status" value="1"/>
</dbReference>
<name>A0A0F9UTV1_9ZZZZ</name>
<evidence type="ECO:0000256" key="7">
    <source>
        <dbReference type="ARBA" id="ARBA00023014"/>
    </source>
</evidence>
<gene>
    <name evidence="10" type="ORF">LCGC14_0489940</name>
</gene>
<evidence type="ECO:0000313" key="10">
    <source>
        <dbReference type="EMBL" id="KKN64616.1"/>
    </source>
</evidence>
<dbReference type="Gene3D" id="2.40.50.140">
    <property type="entry name" value="Nucleic acid-binding proteins"/>
    <property type="match status" value="1"/>
</dbReference>
<dbReference type="Gene3D" id="3.80.30.20">
    <property type="entry name" value="tm_1862 like domain"/>
    <property type="match status" value="1"/>
</dbReference>
<dbReference type="NCBIfam" id="TIGR00089">
    <property type="entry name" value="MiaB/RimO family radical SAM methylthiotransferase"/>
    <property type="match status" value="1"/>
</dbReference>
<dbReference type="SUPFAM" id="SSF102114">
    <property type="entry name" value="Radical SAM enzymes"/>
    <property type="match status" value="1"/>
</dbReference>
<keyword evidence="5" id="KW-0479">Metal-binding</keyword>
<keyword evidence="3" id="KW-0963">Cytoplasm</keyword>
<dbReference type="InterPro" id="IPR005839">
    <property type="entry name" value="Methylthiotransferase"/>
</dbReference>
<dbReference type="PROSITE" id="PS51449">
    <property type="entry name" value="MTTASE_N"/>
    <property type="match status" value="1"/>
</dbReference>
<evidence type="ECO:0000256" key="1">
    <source>
        <dbReference type="ARBA" id="ARBA00001966"/>
    </source>
</evidence>
<evidence type="ECO:0000256" key="6">
    <source>
        <dbReference type="ARBA" id="ARBA00023004"/>
    </source>
</evidence>